<evidence type="ECO:0000313" key="1">
    <source>
        <dbReference type="EMBL" id="CAD0091132.1"/>
    </source>
</evidence>
<dbReference type="AlphaFoldDB" id="A0A9N8PDU1"/>
<gene>
    <name evidence="1" type="ORF">AWRI4233_LOCUS3098</name>
</gene>
<name>A0A9N8PDU1_9PEZI</name>
<reference evidence="1" key="1">
    <citation type="submission" date="2020-06" db="EMBL/GenBank/DDBJ databases">
        <authorList>
            <person name="Onetto C."/>
        </authorList>
    </citation>
    <scope>NUCLEOTIDE SEQUENCE</scope>
</reference>
<sequence>MSAQLQRARRSTRHSYRRSIALERELEDHLQRYSASHGVSIPTFDFLNSLPPEVSLDSRSRFLRALLPKTELQLDHFLDSDSAFDDMDVTFPNFDLFDTNVHARLDARLFEQHPKTTWKQFCDSTVHSVFMKHIDTVTFSMRMKKPSRMYVTTKFDGDGPLLDMGFEGFRLGDAYDRLDDEYIEIEFDELVIRWKEAWKPAAMTPEVIETMAADLRKMYKEMRW</sequence>
<keyword evidence="2" id="KW-1185">Reference proteome</keyword>
<proteinExistence type="predicted"/>
<dbReference type="EMBL" id="CAIJEO010000004">
    <property type="protein sequence ID" value="CAD0091132.1"/>
    <property type="molecule type" value="Genomic_DNA"/>
</dbReference>
<organism evidence="1 2">
    <name type="scientific">Aureobasidium mustum</name>
    <dbReference type="NCBI Taxonomy" id="2773714"/>
    <lineage>
        <taxon>Eukaryota</taxon>
        <taxon>Fungi</taxon>
        <taxon>Dikarya</taxon>
        <taxon>Ascomycota</taxon>
        <taxon>Pezizomycotina</taxon>
        <taxon>Dothideomycetes</taxon>
        <taxon>Dothideomycetidae</taxon>
        <taxon>Dothideales</taxon>
        <taxon>Saccotheciaceae</taxon>
        <taxon>Aureobasidium</taxon>
    </lineage>
</organism>
<comment type="caution">
    <text evidence="1">The sequence shown here is derived from an EMBL/GenBank/DDBJ whole genome shotgun (WGS) entry which is preliminary data.</text>
</comment>
<dbReference type="OrthoDB" id="3862286at2759"/>
<protein>
    <submittedName>
        <fullName evidence="1">Uncharacterized protein</fullName>
    </submittedName>
</protein>
<accession>A0A9N8PDU1</accession>
<dbReference type="Proteomes" id="UP000714618">
    <property type="component" value="Unassembled WGS sequence"/>
</dbReference>
<evidence type="ECO:0000313" key="2">
    <source>
        <dbReference type="Proteomes" id="UP000714618"/>
    </source>
</evidence>